<accession>W6AVV0</accession>
<protein>
    <submittedName>
        <fullName evidence="1">Uncharacterized protein</fullName>
    </submittedName>
</protein>
<dbReference type="Proteomes" id="UP000019260">
    <property type="component" value="Chromosome"/>
</dbReference>
<dbReference type="KEGG" id="smia:P344_02485"/>
<evidence type="ECO:0000313" key="2">
    <source>
        <dbReference type="Proteomes" id="UP000019260"/>
    </source>
</evidence>
<name>W6AVV0_9MOLU</name>
<organism evidence="1 2">
    <name type="scientific">Spiroplasma mirum ATCC 29335</name>
    <dbReference type="NCBI Taxonomy" id="838561"/>
    <lineage>
        <taxon>Bacteria</taxon>
        <taxon>Bacillati</taxon>
        <taxon>Mycoplasmatota</taxon>
        <taxon>Mollicutes</taxon>
        <taxon>Entomoplasmatales</taxon>
        <taxon>Spiroplasmataceae</taxon>
        <taxon>Spiroplasma</taxon>
    </lineage>
</organism>
<dbReference type="HOGENOM" id="CLU_3376108_0_0_14"/>
<dbReference type="PATRIC" id="fig|838561.3.peg.478"/>
<gene>
    <name evidence="1" type="ORF">P344_02485</name>
</gene>
<sequence length="34" mass="3935">MIFLGWILTKKQKFKPTWDVVFIKVLVTLGLPCA</sequence>
<dbReference type="EMBL" id="CP006720">
    <property type="protein sequence ID" value="AHI57844.1"/>
    <property type="molecule type" value="Genomic_DNA"/>
</dbReference>
<dbReference type="AlphaFoldDB" id="W6AVV0"/>
<keyword evidence="2" id="KW-1185">Reference proteome</keyword>
<dbReference type="STRING" id="838561.P344_02485"/>
<reference evidence="1 2" key="1">
    <citation type="submission" date="2013-09" db="EMBL/GenBank/DDBJ databases">
        <title>Complete genome sequence of Spiroplasma mirum suckling mouse cataract agent.</title>
        <authorList>
            <person name="Landry C.A."/>
            <person name="Bastian F.O."/>
            <person name="Thune R.L."/>
        </authorList>
    </citation>
    <scope>NUCLEOTIDE SEQUENCE [LARGE SCALE GENOMIC DNA]</scope>
    <source>
        <strain evidence="1 2">SMCA</strain>
    </source>
</reference>
<proteinExistence type="predicted"/>
<evidence type="ECO:0000313" key="1">
    <source>
        <dbReference type="EMBL" id="AHI57844.1"/>
    </source>
</evidence>